<keyword evidence="4 6" id="KW-1133">Transmembrane helix</keyword>
<dbReference type="InterPro" id="IPR036259">
    <property type="entry name" value="MFS_trans_sf"/>
</dbReference>
<comment type="subcellular location">
    <subcellularLocation>
        <location evidence="1">Cell membrane</location>
        <topology evidence="1">Multi-pass membrane protein</topology>
    </subcellularLocation>
</comment>
<dbReference type="Pfam" id="PF07690">
    <property type="entry name" value="MFS_1"/>
    <property type="match status" value="1"/>
</dbReference>
<evidence type="ECO:0000313" key="8">
    <source>
        <dbReference type="Proteomes" id="UP001501822"/>
    </source>
</evidence>
<evidence type="ECO:0000256" key="2">
    <source>
        <dbReference type="ARBA" id="ARBA00022475"/>
    </source>
</evidence>
<dbReference type="PANTHER" id="PTHR23513">
    <property type="entry name" value="INTEGRAL MEMBRANE EFFLUX PROTEIN-RELATED"/>
    <property type="match status" value="1"/>
</dbReference>
<proteinExistence type="predicted"/>
<feature type="transmembrane region" description="Helical" evidence="6">
    <location>
        <begin position="278"/>
        <end position="295"/>
    </location>
</feature>
<evidence type="ECO:0000256" key="1">
    <source>
        <dbReference type="ARBA" id="ARBA00004651"/>
    </source>
</evidence>
<dbReference type="Proteomes" id="UP001501822">
    <property type="component" value="Unassembled WGS sequence"/>
</dbReference>
<keyword evidence="5 6" id="KW-0472">Membrane</keyword>
<gene>
    <name evidence="7" type="ORF">GCM10010151_33680</name>
</gene>
<dbReference type="PANTHER" id="PTHR23513:SF11">
    <property type="entry name" value="STAPHYLOFERRIN A TRANSPORTER"/>
    <property type="match status" value="1"/>
</dbReference>
<feature type="transmembrane region" description="Helical" evidence="6">
    <location>
        <begin position="210"/>
        <end position="227"/>
    </location>
</feature>
<evidence type="ECO:0000256" key="5">
    <source>
        <dbReference type="ARBA" id="ARBA00023136"/>
    </source>
</evidence>
<keyword evidence="8" id="KW-1185">Reference proteome</keyword>
<dbReference type="InterPro" id="IPR011701">
    <property type="entry name" value="MFS"/>
</dbReference>
<dbReference type="EMBL" id="BAAABM010000029">
    <property type="protein sequence ID" value="GAA0341405.1"/>
    <property type="molecule type" value="Genomic_DNA"/>
</dbReference>
<organism evidence="7 8">
    <name type="scientific">Actinoallomurus spadix</name>
    <dbReference type="NCBI Taxonomy" id="79912"/>
    <lineage>
        <taxon>Bacteria</taxon>
        <taxon>Bacillati</taxon>
        <taxon>Actinomycetota</taxon>
        <taxon>Actinomycetes</taxon>
        <taxon>Streptosporangiales</taxon>
        <taxon>Thermomonosporaceae</taxon>
        <taxon>Actinoallomurus</taxon>
    </lineage>
</organism>
<protein>
    <recommendedName>
        <fullName evidence="9">MFS transporter</fullName>
    </recommendedName>
</protein>
<dbReference type="Gene3D" id="1.20.1250.20">
    <property type="entry name" value="MFS general substrate transporter like domains"/>
    <property type="match status" value="1"/>
</dbReference>
<feature type="transmembrane region" description="Helical" evidence="6">
    <location>
        <begin position="339"/>
        <end position="357"/>
    </location>
</feature>
<name>A0ABN0WLS6_9ACTN</name>
<feature type="transmembrane region" description="Helical" evidence="6">
    <location>
        <begin position="6"/>
        <end position="27"/>
    </location>
</feature>
<feature type="transmembrane region" description="Helical" evidence="6">
    <location>
        <begin position="301"/>
        <end position="318"/>
    </location>
</feature>
<sequence length="387" mass="39955">MSVWVLYTVPAVLFVNTLGSFFVLLRLSTAVSDATGSGLLAGAVLSAPWLPALILAPFLNRILGERDPGRLVRIAEATSLVLTASLAALPVSGTALVVVAVSVVLVRGFFEAMTRSATSVLLRRLVDARRLNRANTFAEIGKLAGTSAGAAAAGPLSGALGPHAFFALNALTLAGSLLLAGTLPKAGPPGAGEEGAASGRPRRLRLEDPALRRLFALFLLVAFWQGFHTVAVNVVPRDVLGGGTSLVGVFVALSAVAIFAGSFAALSAQRRLTRMPAEVWAIAPMAPLAAAIAIARVGPTLAGYLIFLVLFEVAYVAYNNRLLAQARPEEVPVVVTLRATLLPAGVIVSILVVGLLADLAGPLVAVLAVIAVTVLVTAAPWLGRRPR</sequence>
<dbReference type="SUPFAM" id="SSF103473">
    <property type="entry name" value="MFS general substrate transporter"/>
    <property type="match status" value="1"/>
</dbReference>
<reference evidence="7 8" key="1">
    <citation type="journal article" date="2019" name="Int. J. Syst. Evol. Microbiol.">
        <title>The Global Catalogue of Microorganisms (GCM) 10K type strain sequencing project: providing services to taxonomists for standard genome sequencing and annotation.</title>
        <authorList>
            <consortium name="The Broad Institute Genomics Platform"/>
            <consortium name="The Broad Institute Genome Sequencing Center for Infectious Disease"/>
            <person name="Wu L."/>
            <person name="Ma J."/>
        </authorList>
    </citation>
    <scope>NUCLEOTIDE SEQUENCE [LARGE SCALE GENOMIC DNA]</scope>
    <source>
        <strain evidence="7 8">JCM 3146</strain>
    </source>
</reference>
<keyword evidence="2" id="KW-1003">Cell membrane</keyword>
<accession>A0ABN0WLS6</accession>
<feature type="transmembrane region" description="Helical" evidence="6">
    <location>
        <begin position="247"/>
        <end position="266"/>
    </location>
</feature>
<keyword evidence="3 6" id="KW-0812">Transmembrane</keyword>
<evidence type="ECO:0000256" key="3">
    <source>
        <dbReference type="ARBA" id="ARBA00022692"/>
    </source>
</evidence>
<feature type="transmembrane region" description="Helical" evidence="6">
    <location>
        <begin position="79"/>
        <end position="106"/>
    </location>
</feature>
<comment type="caution">
    <text evidence="7">The sequence shown here is derived from an EMBL/GenBank/DDBJ whole genome shotgun (WGS) entry which is preliminary data.</text>
</comment>
<evidence type="ECO:0000313" key="7">
    <source>
        <dbReference type="EMBL" id="GAA0341405.1"/>
    </source>
</evidence>
<evidence type="ECO:0008006" key="9">
    <source>
        <dbReference type="Google" id="ProtNLM"/>
    </source>
</evidence>
<feature type="transmembrane region" description="Helical" evidence="6">
    <location>
        <begin position="363"/>
        <end position="383"/>
    </location>
</feature>
<evidence type="ECO:0000256" key="4">
    <source>
        <dbReference type="ARBA" id="ARBA00022989"/>
    </source>
</evidence>
<evidence type="ECO:0000256" key="6">
    <source>
        <dbReference type="SAM" id="Phobius"/>
    </source>
</evidence>
<feature type="transmembrane region" description="Helical" evidence="6">
    <location>
        <begin position="39"/>
        <end position="59"/>
    </location>
</feature>